<gene>
    <name evidence="2" type="ORF">E1294_14235</name>
</gene>
<dbReference type="InterPro" id="IPR036388">
    <property type="entry name" value="WH-like_DNA-bd_sf"/>
</dbReference>
<dbReference type="AlphaFoldDB" id="A0A4R4WV82"/>
<protein>
    <submittedName>
        <fullName evidence="2">MarR family transcriptional regulator</fullName>
    </submittedName>
</protein>
<sequence length="124" mass="14057">MGDTADQRSWTFFTNHTRVLVMVALDPQIRIRDLADTIGITERAAQGILTDLHEAGYVRRMRRGRRNHYAITPDTHLRHPRESTITVQTLLNLFAEHSPHDDTAQGPAVPTPRTSAHTPRSRTV</sequence>
<dbReference type="OrthoDB" id="371140at2"/>
<dbReference type="EMBL" id="SMKP01000033">
    <property type="protein sequence ID" value="TDD21596.1"/>
    <property type="molecule type" value="Genomic_DNA"/>
</dbReference>
<proteinExistence type="predicted"/>
<evidence type="ECO:0000313" key="3">
    <source>
        <dbReference type="Proteomes" id="UP000294543"/>
    </source>
</evidence>
<dbReference type="InterPro" id="IPR036390">
    <property type="entry name" value="WH_DNA-bd_sf"/>
</dbReference>
<evidence type="ECO:0000313" key="2">
    <source>
        <dbReference type="EMBL" id="TDD21596.1"/>
    </source>
</evidence>
<organism evidence="2 3">
    <name type="scientific">Nonomuraea diastatica</name>
    <dbReference type="NCBI Taxonomy" id="1848329"/>
    <lineage>
        <taxon>Bacteria</taxon>
        <taxon>Bacillati</taxon>
        <taxon>Actinomycetota</taxon>
        <taxon>Actinomycetes</taxon>
        <taxon>Streptosporangiales</taxon>
        <taxon>Streptosporangiaceae</taxon>
        <taxon>Nonomuraea</taxon>
    </lineage>
</organism>
<evidence type="ECO:0000256" key="1">
    <source>
        <dbReference type="SAM" id="MobiDB-lite"/>
    </source>
</evidence>
<dbReference type="SUPFAM" id="SSF46785">
    <property type="entry name" value="Winged helix' DNA-binding domain"/>
    <property type="match status" value="1"/>
</dbReference>
<dbReference type="Proteomes" id="UP000294543">
    <property type="component" value="Unassembled WGS sequence"/>
</dbReference>
<name>A0A4R4WV82_9ACTN</name>
<dbReference type="RefSeq" id="WP_132508651.1">
    <property type="nucleotide sequence ID" value="NZ_SMKP01000033.1"/>
</dbReference>
<comment type="caution">
    <text evidence="2">The sequence shown here is derived from an EMBL/GenBank/DDBJ whole genome shotgun (WGS) entry which is preliminary data.</text>
</comment>
<feature type="region of interest" description="Disordered" evidence="1">
    <location>
        <begin position="95"/>
        <end position="124"/>
    </location>
</feature>
<keyword evidence="3" id="KW-1185">Reference proteome</keyword>
<accession>A0A4R4WV82</accession>
<dbReference type="Gene3D" id="1.10.10.10">
    <property type="entry name" value="Winged helix-like DNA-binding domain superfamily/Winged helix DNA-binding domain"/>
    <property type="match status" value="1"/>
</dbReference>
<reference evidence="2 3" key="1">
    <citation type="submission" date="2019-03" db="EMBL/GenBank/DDBJ databases">
        <title>Draft genome sequences of novel Actinobacteria.</title>
        <authorList>
            <person name="Sahin N."/>
            <person name="Ay H."/>
            <person name="Saygin H."/>
        </authorList>
    </citation>
    <scope>NUCLEOTIDE SEQUENCE [LARGE SCALE GENOMIC DNA]</scope>
    <source>
        <strain evidence="2 3">KC712</strain>
    </source>
</reference>